<dbReference type="PANTHER" id="PTHR22916:SF3">
    <property type="entry name" value="UDP-GLCNAC:BETAGAL BETA-1,3-N-ACETYLGLUCOSAMINYLTRANSFERASE-LIKE PROTEIN 1"/>
    <property type="match status" value="1"/>
</dbReference>
<gene>
    <name evidence="2" type="ORF">HNP38_001900</name>
</gene>
<evidence type="ECO:0000313" key="2">
    <source>
        <dbReference type="EMBL" id="MBB4806604.1"/>
    </source>
</evidence>
<dbReference type="RefSeq" id="WP_184188243.1">
    <property type="nucleotide sequence ID" value="NZ_JACHLE010000002.1"/>
</dbReference>
<dbReference type="InterPro" id="IPR001173">
    <property type="entry name" value="Glyco_trans_2-like"/>
</dbReference>
<dbReference type="EMBL" id="JACHLE010000002">
    <property type="protein sequence ID" value="MBB4806604.1"/>
    <property type="molecule type" value="Genomic_DNA"/>
</dbReference>
<dbReference type="AlphaFoldDB" id="A0A840KFW5"/>
<dbReference type="Pfam" id="PF00535">
    <property type="entry name" value="Glycos_transf_2"/>
    <property type="match status" value="1"/>
</dbReference>
<evidence type="ECO:0000259" key="1">
    <source>
        <dbReference type="Pfam" id="PF00535"/>
    </source>
</evidence>
<accession>A0A840KFW5</accession>
<feature type="domain" description="Glycosyltransferase 2-like" evidence="1">
    <location>
        <begin position="16"/>
        <end position="183"/>
    </location>
</feature>
<sequence>MALMEEQHNNTVPLVSICITTYNHEKYIEECLNSIFLQKFGGLYEIIICNDNSSDHTEAIVQKIMSEHPKGNTIRYFKNVPNLGYVKNTLFSFSKASGKYIAILDGDDSWINDSKLQQQYDFLEANPDFSSVGTDSKVIYEDLPLPSHSFSKHAGQVLTRDHLTDLKICQTSTIFFRKEILREDFPTDIISADRCLYLLAGCFGKLKVLPEQMATYRQFSSSISKNVTYEVMKKDFAIIPFIKKHNPEYSTLKLKTYFYYTLMSYSTVISKSNFYRAGIGYFFYNVLSKFSLNPLKLYSAMKWSRHTIKQKYEIKKQNHSFV</sequence>
<dbReference type="Gene3D" id="3.90.550.10">
    <property type="entry name" value="Spore Coat Polysaccharide Biosynthesis Protein SpsA, Chain A"/>
    <property type="match status" value="1"/>
</dbReference>
<dbReference type="InterPro" id="IPR029044">
    <property type="entry name" value="Nucleotide-diphossugar_trans"/>
</dbReference>
<reference evidence="2 3" key="1">
    <citation type="submission" date="2020-08" db="EMBL/GenBank/DDBJ databases">
        <title>Functional genomics of gut bacteria from endangered species of beetles.</title>
        <authorList>
            <person name="Carlos-Shanley C."/>
        </authorList>
    </citation>
    <scope>NUCLEOTIDE SEQUENCE [LARGE SCALE GENOMIC DNA]</scope>
    <source>
        <strain evidence="2 3">S00151</strain>
    </source>
</reference>
<comment type="caution">
    <text evidence="2">The sequence shown here is derived from an EMBL/GenBank/DDBJ whole genome shotgun (WGS) entry which is preliminary data.</text>
</comment>
<proteinExistence type="predicted"/>
<dbReference type="PANTHER" id="PTHR22916">
    <property type="entry name" value="GLYCOSYLTRANSFERASE"/>
    <property type="match status" value="1"/>
</dbReference>
<keyword evidence="3" id="KW-1185">Reference proteome</keyword>
<dbReference type="SUPFAM" id="SSF53448">
    <property type="entry name" value="Nucleotide-diphospho-sugar transferases"/>
    <property type="match status" value="1"/>
</dbReference>
<evidence type="ECO:0000313" key="3">
    <source>
        <dbReference type="Proteomes" id="UP000592180"/>
    </source>
</evidence>
<protein>
    <submittedName>
        <fullName evidence="2">Glycosyltransferase involved in cell wall biosynthesis</fullName>
    </submittedName>
</protein>
<keyword evidence="2" id="KW-0808">Transferase</keyword>
<dbReference type="Proteomes" id="UP000592180">
    <property type="component" value="Unassembled WGS sequence"/>
</dbReference>
<name>A0A840KFW5_9FLAO</name>
<organism evidence="2 3">
    <name type="scientific">Chryseobacterium defluvii</name>
    <dbReference type="NCBI Taxonomy" id="160396"/>
    <lineage>
        <taxon>Bacteria</taxon>
        <taxon>Pseudomonadati</taxon>
        <taxon>Bacteroidota</taxon>
        <taxon>Flavobacteriia</taxon>
        <taxon>Flavobacteriales</taxon>
        <taxon>Weeksellaceae</taxon>
        <taxon>Chryseobacterium group</taxon>
        <taxon>Chryseobacterium</taxon>
    </lineage>
</organism>
<dbReference type="GO" id="GO:0016758">
    <property type="term" value="F:hexosyltransferase activity"/>
    <property type="evidence" value="ECO:0007669"/>
    <property type="project" value="UniProtKB-ARBA"/>
</dbReference>